<feature type="transmembrane region" description="Helical" evidence="1">
    <location>
        <begin position="261"/>
        <end position="284"/>
    </location>
</feature>
<dbReference type="PANTHER" id="PTHR31061:SF24">
    <property type="entry name" value="LD22376P"/>
    <property type="match status" value="1"/>
</dbReference>
<organism evidence="2 3">
    <name type="scientific">Pedobacter jejuensis</name>
    <dbReference type="NCBI Taxonomy" id="1268550"/>
    <lineage>
        <taxon>Bacteria</taxon>
        <taxon>Pseudomonadati</taxon>
        <taxon>Bacteroidota</taxon>
        <taxon>Sphingobacteriia</taxon>
        <taxon>Sphingobacteriales</taxon>
        <taxon>Sphingobacteriaceae</taxon>
        <taxon>Pedobacter</taxon>
    </lineage>
</organism>
<keyword evidence="3" id="KW-1185">Reference proteome</keyword>
<feature type="transmembrane region" description="Helical" evidence="1">
    <location>
        <begin position="143"/>
        <end position="164"/>
    </location>
</feature>
<gene>
    <name evidence="2" type="ORF">D7004_07025</name>
</gene>
<keyword evidence="1" id="KW-1133">Transmembrane helix</keyword>
<accession>A0A3N0BYW1</accession>
<dbReference type="AlphaFoldDB" id="A0A3N0BYW1"/>
<dbReference type="RefSeq" id="WP_123205165.1">
    <property type="nucleotide sequence ID" value="NZ_RBEE01000011.1"/>
</dbReference>
<keyword evidence="1" id="KW-0812">Transmembrane</keyword>
<feature type="transmembrane region" description="Helical" evidence="1">
    <location>
        <begin position="81"/>
        <end position="98"/>
    </location>
</feature>
<feature type="transmembrane region" description="Helical" evidence="1">
    <location>
        <begin position="341"/>
        <end position="366"/>
    </location>
</feature>
<dbReference type="Proteomes" id="UP000274046">
    <property type="component" value="Unassembled WGS sequence"/>
</dbReference>
<feature type="transmembrane region" description="Helical" evidence="1">
    <location>
        <begin position="118"/>
        <end position="136"/>
    </location>
</feature>
<reference evidence="2 3" key="1">
    <citation type="submission" date="2018-10" db="EMBL/GenBank/DDBJ databases">
        <title>Genome sequencing of Pedobacter jejuensis TNB23.</title>
        <authorList>
            <person name="Cho Y.-J."/>
            <person name="Cho A."/>
            <person name="Kim O.-S."/>
        </authorList>
    </citation>
    <scope>NUCLEOTIDE SEQUENCE [LARGE SCALE GENOMIC DNA]</scope>
    <source>
        <strain evidence="2 3">TNB23</strain>
    </source>
</reference>
<evidence type="ECO:0000313" key="3">
    <source>
        <dbReference type="Proteomes" id="UP000274046"/>
    </source>
</evidence>
<proteinExistence type="predicted"/>
<protein>
    <submittedName>
        <fullName evidence="2">DUF5009 domain-containing protein</fullName>
    </submittedName>
</protein>
<evidence type="ECO:0000313" key="2">
    <source>
        <dbReference type="EMBL" id="RNL54539.1"/>
    </source>
</evidence>
<feature type="transmembrane region" description="Helical" evidence="1">
    <location>
        <begin position="296"/>
        <end position="321"/>
    </location>
</feature>
<feature type="transmembrane region" description="Helical" evidence="1">
    <location>
        <begin position="12"/>
        <end position="35"/>
    </location>
</feature>
<dbReference type="PANTHER" id="PTHR31061">
    <property type="entry name" value="LD22376P"/>
    <property type="match status" value="1"/>
</dbReference>
<sequence>MELSNNRFTTLDIFRGMTICFMIIVNSPGSGAVVWSPLDHAAWFGFTPTDLVFPSFLFAVGNALSFSKKKIESNSAFLAKIFKRTLIIFLLGYLMYWFPFMHRDHDTWVFNALANTRIMGVLQRIALCYFFGSLIVHYCSKKTAIIISILLLLLYWAFLLLFGATGEEYSMLGNAGTKLDILILGDAHLYHDHGGPIAFDPEGLLSTITGIVNVIAGYLAGVYIQRKGKNFECIAKLLMMGALLIGLALFWGQFFPIAKKLWTSSFVLLTIGLDLVILGILIYAIELKNIKWGTNFFLIFGRNSLAIYLLSELLLVIFQLVHVQQSLSFYNWINKVFYQVIFPGAFGTLVFAVSFMLLCWFVGYLMDKRKIYIKI</sequence>
<keyword evidence="1" id="KW-0472">Membrane</keyword>
<feature type="transmembrane region" description="Helical" evidence="1">
    <location>
        <begin position="204"/>
        <end position="225"/>
    </location>
</feature>
<feature type="transmembrane region" description="Helical" evidence="1">
    <location>
        <begin position="237"/>
        <end position="255"/>
    </location>
</feature>
<comment type="caution">
    <text evidence="2">The sequence shown here is derived from an EMBL/GenBank/DDBJ whole genome shotgun (WGS) entry which is preliminary data.</text>
</comment>
<dbReference type="EMBL" id="RBEE01000011">
    <property type="protein sequence ID" value="RNL54539.1"/>
    <property type="molecule type" value="Genomic_DNA"/>
</dbReference>
<evidence type="ECO:0000256" key="1">
    <source>
        <dbReference type="SAM" id="Phobius"/>
    </source>
</evidence>
<dbReference type="OrthoDB" id="9788724at2"/>
<feature type="transmembrane region" description="Helical" evidence="1">
    <location>
        <begin position="41"/>
        <end position="60"/>
    </location>
</feature>
<name>A0A3N0BYW1_9SPHI</name>